<dbReference type="Proteomes" id="UP000053411">
    <property type="component" value="Unassembled WGS sequence"/>
</dbReference>
<accession>A0A0D2KFA7</accession>
<dbReference type="AlphaFoldDB" id="A0A0D2KFA7"/>
<evidence type="ECO:0000256" key="1">
    <source>
        <dbReference type="SAM" id="MobiDB-lite"/>
    </source>
</evidence>
<evidence type="ECO:0000313" key="2">
    <source>
        <dbReference type="EMBL" id="KIX95363.1"/>
    </source>
</evidence>
<dbReference type="GeneID" id="27714626"/>
<keyword evidence="3" id="KW-1185">Reference proteome</keyword>
<evidence type="ECO:0000313" key="3">
    <source>
        <dbReference type="Proteomes" id="UP000053411"/>
    </source>
</evidence>
<dbReference type="RefSeq" id="XP_016629486.1">
    <property type="nucleotide sequence ID" value="XM_016779376.1"/>
</dbReference>
<dbReference type="VEuPathDB" id="FungiDB:Z520_08880"/>
<dbReference type="OrthoDB" id="4140509at2759"/>
<proteinExistence type="predicted"/>
<name>A0A0D2KFA7_9EURO</name>
<sequence length="591" mass="67991">MTKQDQPPLIFVLQPSSSQSQKEKELQAAERKAHAAKVAHARRRHVRGVGQVRQGRAVRRAAASAAGGSRRSNQASGPREDDYWVDETSQEDLPAALLVMSQHTPAPPSQHGSSDPFGSQAIPITPRVNQVLQYATQTLASLFATSYVRRLFSGPWKKYFDPKTVAILHDLRSFAWTWEWSSAEEGSISAYVSMYATSMQRFLPKHIHKEYSMMAFSLRTRSLEVLRKRISDLDGTRQPDMALIMNVMRLFRMDSFAGDVKSARVHANMIRGFAEAVPNLEQKGHFVRMTVYNDVVAATNQLRRPLLDYDNWIQAFMDECKQQIAHYLPPEPQNGKDIHYSVSLYKLRTIMKRLQWYLSFPREAKFAPRTIGDAEMIHRWIILGAQKNTATLLHLYQELTEDDDPIVDLHLTNVALTLTLIMSYQKSMWEAIIQGSDICDSSRVIMPRLERVMRSTLETSTLEELHYYRQAHFWVFFVGAQMEQHKLQRTRPGSSPQQSQAAPHSLWFSNMLVQQARFLNLWAWSDARELVQSFVFNEFWEPSPSIWYENLVQNFSDPTDRSVMGHNSSQAALVITRPLNNVSWPREQRHV</sequence>
<organism evidence="2 3">
    <name type="scientific">Fonsecaea multimorphosa CBS 102226</name>
    <dbReference type="NCBI Taxonomy" id="1442371"/>
    <lineage>
        <taxon>Eukaryota</taxon>
        <taxon>Fungi</taxon>
        <taxon>Dikarya</taxon>
        <taxon>Ascomycota</taxon>
        <taxon>Pezizomycotina</taxon>
        <taxon>Eurotiomycetes</taxon>
        <taxon>Chaetothyriomycetidae</taxon>
        <taxon>Chaetothyriales</taxon>
        <taxon>Herpotrichiellaceae</taxon>
        <taxon>Fonsecaea</taxon>
    </lineage>
</organism>
<feature type="compositionally biased region" description="Low complexity" evidence="1">
    <location>
        <begin position="48"/>
        <end position="72"/>
    </location>
</feature>
<feature type="compositionally biased region" description="Basic and acidic residues" evidence="1">
    <location>
        <begin position="21"/>
        <end position="33"/>
    </location>
</feature>
<reference evidence="2 3" key="1">
    <citation type="submission" date="2015-01" db="EMBL/GenBank/DDBJ databases">
        <title>The Genome Sequence of Fonsecaea multimorphosa CBS 102226.</title>
        <authorList>
            <consortium name="The Broad Institute Genomics Platform"/>
            <person name="Cuomo C."/>
            <person name="de Hoog S."/>
            <person name="Gorbushina A."/>
            <person name="Stielow B."/>
            <person name="Teixiera M."/>
            <person name="Abouelleil A."/>
            <person name="Chapman S.B."/>
            <person name="Priest M."/>
            <person name="Young S.K."/>
            <person name="Wortman J."/>
            <person name="Nusbaum C."/>
            <person name="Birren B."/>
        </authorList>
    </citation>
    <scope>NUCLEOTIDE SEQUENCE [LARGE SCALE GENOMIC DNA]</scope>
    <source>
        <strain evidence="2 3">CBS 102226</strain>
    </source>
</reference>
<feature type="compositionally biased region" description="Basic residues" evidence="1">
    <location>
        <begin position="34"/>
        <end position="47"/>
    </location>
</feature>
<gene>
    <name evidence="2" type="ORF">Z520_08880</name>
</gene>
<protein>
    <submittedName>
        <fullName evidence="2">Uncharacterized protein</fullName>
    </submittedName>
</protein>
<dbReference type="EMBL" id="KN848082">
    <property type="protein sequence ID" value="KIX95363.1"/>
    <property type="molecule type" value="Genomic_DNA"/>
</dbReference>
<feature type="region of interest" description="Disordered" evidence="1">
    <location>
        <begin position="1"/>
        <end position="84"/>
    </location>
</feature>